<dbReference type="AlphaFoldDB" id="A0AAW0XSA9"/>
<feature type="non-terminal residue" evidence="2">
    <location>
        <position position="150"/>
    </location>
</feature>
<gene>
    <name evidence="2" type="ORF">OTU49_016814</name>
</gene>
<keyword evidence="1" id="KW-0472">Membrane</keyword>
<comment type="caution">
    <text evidence="2">The sequence shown here is derived from an EMBL/GenBank/DDBJ whole genome shotgun (WGS) entry which is preliminary data.</text>
</comment>
<name>A0AAW0XSA9_CHEQU</name>
<accession>A0AAW0XSA9</accession>
<keyword evidence="3" id="KW-1185">Reference proteome</keyword>
<evidence type="ECO:0000256" key="1">
    <source>
        <dbReference type="SAM" id="Phobius"/>
    </source>
</evidence>
<feature type="transmembrane region" description="Helical" evidence="1">
    <location>
        <begin position="6"/>
        <end position="24"/>
    </location>
</feature>
<sequence>GATALILVGICTVFLVFICLIFFIQKVRRQRLENKVVQDSDVKPQTMYDATGYTSHHPNPLSLLPPALLHALASLTLSTHGRPDDHIPPSFLTMEPPLSSNSLGRLWFSVHYDYVESTLVIRILHARYTKGRGSSTKPGDVWVEVCVLTP</sequence>
<organism evidence="2 3">
    <name type="scientific">Cherax quadricarinatus</name>
    <name type="common">Australian red claw crayfish</name>
    <dbReference type="NCBI Taxonomy" id="27406"/>
    <lineage>
        <taxon>Eukaryota</taxon>
        <taxon>Metazoa</taxon>
        <taxon>Ecdysozoa</taxon>
        <taxon>Arthropoda</taxon>
        <taxon>Crustacea</taxon>
        <taxon>Multicrustacea</taxon>
        <taxon>Malacostraca</taxon>
        <taxon>Eumalacostraca</taxon>
        <taxon>Eucarida</taxon>
        <taxon>Decapoda</taxon>
        <taxon>Pleocyemata</taxon>
        <taxon>Astacidea</taxon>
        <taxon>Parastacoidea</taxon>
        <taxon>Parastacidae</taxon>
        <taxon>Cherax</taxon>
    </lineage>
</organism>
<dbReference type="Proteomes" id="UP001445076">
    <property type="component" value="Unassembled WGS sequence"/>
</dbReference>
<keyword evidence="1" id="KW-0812">Transmembrane</keyword>
<keyword evidence="1" id="KW-1133">Transmembrane helix</keyword>
<dbReference type="EMBL" id="JARKIK010000015">
    <property type="protein sequence ID" value="KAK8747450.1"/>
    <property type="molecule type" value="Genomic_DNA"/>
</dbReference>
<feature type="non-terminal residue" evidence="2">
    <location>
        <position position="1"/>
    </location>
</feature>
<proteinExistence type="predicted"/>
<reference evidence="2 3" key="1">
    <citation type="journal article" date="2024" name="BMC Genomics">
        <title>Genome assembly of redclaw crayfish (Cherax quadricarinatus) provides insights into its immune adaptation and hypoxia tolerance.</title>
        <authorList>
            <person name="Liu Z."/>
            <person name="Zheng J."/>
            <person name="Li H."/>
            <person name="Fang K."/>
            <person name="Wang S."/>
            <person name="He J."/>
            <person name="Zhou D."/>
            <person name="Weng S."/>
            <person name="Chi M."/>
            <person name="Gu Z."/>
            <person name="He J."/>
            <person name="Li F."/>
            <person name="Wang M."/>
        </authorList>
    </citation>
    <scope>NUCLEOTIDE SEQUENCE [LARGE SCALE GENOMIC DNA]</scope>
    <source>
        <strain evidence="2">ZL_2023a</strain>
    </source>
</reference>
<evidence type="ECO:0000313" key="3">
    <source>
        <dbReference type="Proteomes" id="UP001445076"/>
    </source>
</evidence>
<protein>
    <submittedName>
        <fullName evidence="2">Uncharacterized protein</fullName>
    </submittedName>
</protein>
<evidence type="ECO:0000313" key="2">
    <source>
        <dbReference type="EMBL" id="KAK8747450.1"/>
    </source>
</evidence>